<dbReference type="Gene3D" id="3.40.630.30">
    <property type="match status" value="1"/>
</dbReference>
<proteinExistence type="predicted"/>
<gene>
    <name evidence="2" type="ORF">SAMN02745136_00245</name>
</gene>
<accession>A0A1M6JXK1</accession>
<dbReference type="GO" id="GO:0016747">
    <property type="term" value="F:acyltransferase activity, transferring groups other than amino-acyl groups"/>
    <property type="evidence" value="ECO:0007669"/>
    <property type="project" value="InterPro"/>
</dbReference>
<dbReference type="CDD" id="cd04301">
    <property type="entry name" value="NAT_SF"/>
    <property type="match status" value="1"/>
</dbReference>
<dbReference type="PANTHER" id="PTHR43415">
    <property type="entry name" value="SPERMIDINE N(1)-ACETYLTRANSFERASE"/>
    <property type="match status" value="1"/>
</dbReference>
<dbReference type="Pfam" id="PF00583">
    <property type="entry name" value="Acetyltransf_1"/>
    <property type="match status" value="1"/>
</dbReference>
<sequence length="165" mass="19198">MQIRNVNLNDTDNFIDMQLRLDRETDFMMYEPGERKTDRDRVENLLRSAEDGGNLLLVLEDKDKLWGFLSAQRGNPNRIHHSAYIVTGICKDYRRMGIGKAFFQELDKWAVLNRIKRLELTVICANEAAVNLYEKSGFVKEGIKKNSMLVNGQLTDEFYMAKLME</sequence>
<dbReference type="AlphaFoldDB" id="A0A1M6JXK1"/>
<evidence type="ECO:0000259" key="1">
    <source>
        <dbReference type="PROSITE" id="PS51186"/>
    </source>
</evidence>
<keyword evidence="2" id="KW-0808">Transferase</keyword>
<dbReference type="SUPFAM" id="SSF55729">
    <property type="entry name" value="Acyl-CoA N-acyltransferases (Nat)"/>
    <property type="match status" value="1"/>
</dbReference>
<dbReference type="STRING" id="1121322.SAMN02745136_00245"/>
<reference evidence="2 3" key="1">
    <citation type="submission" date="2016-11" db="EMBL/GenBank/DDBJ databases">
        <authorList>
            <person name="Jaros S."/>
            <person name="Januszkiewicz K."/>
            <person name="Wedrychowicz H."/>
        </authorList>
    </citation>
    <scope>NUCLEOTIDE SEQUENCE [LARGE SCALE GENOMIC DNA]</scope>
    <source>
        <strain evidence="2 3">DSM 15929</strain>
    </source>
</reference>
<feature type="domain" description="N-acetyltransferase" evidence="1">
    <location>
        <begin position="17"/>
        <end position="165"/>
    </location>
</feature>
<dbReference type="PROSITE" id="PS51186">
    <property type="entry name" value="GNAT"/>
    <property type="match status" value="1"/>
</dbReference>
<keyword evidence="3" id="KW-1185">Reference proteome</keyword>
<dbReference type="EMBL" id="FRAC01000006">
    <property type="protein sequence ID" value="SHJ51424.1"/>
    <property type="molecule type" value="Genomic_DNA"/>
</dbReference>
<organism evidence="2 3">
    <name type="scientific">Anaerocolumna jejuensis DSM 15929</name>
    <dbReference type="NCBI Taxonomy" id="1121322"/>
    <lineage>
        <taxon>Bacteria</taxon>
        <taxon>Bacillati</taxon>
        <taxon>Bacillota</taxon>
        <taxon>Clostridia</taxon>
        <taxon>Lachnospirales</taxon>
        <taxon>Lachnospiraceae</taxon>
        <taxon>Anaerocolumna</taxon>
    </lineage>
</organism>
<dbReference type="InterPro" id="IPR000182">
    <property type="entry name" value="GNAT_dom"/>
</dbReference>
<dbReference type="RefSeq" id="WP_073272098.1">
    <property type="nucleotide sequence ID" value="NZ_FRAC01000006.1"/>
</dbReference>
<evidence type="ECO:0000313" key="3">
    <source>
        <dbReference type="Proteomes" id="UP000184386"/>
    </source>
</evidence>
<protein>
    <submittedName>
        <fullName evidence="2">Protein N-acetyltransferase, RimJ/RimL family</fullName>
    </submittedName>
</protein>
<dbReference type="PANTHER" id="PTHR43415:SF3">
    <property type="entry name" value="GNAT-FAMILY ACETYLTRANSFERASE"/>
    <property type="match status" value="1"/>
</dbReference>
<evidence type="ECO:0000313" key="2">
    <source>
        <dbReference type="EMBL" id="SHJ51424.1"/>
    </source>
</evidence>
<dbReference type="InterPro" id="IPR016181">
    <property type="entry name" value="Acyl_CoA_acyltransferase"/>
</dbReference>
<name>A0A1M6JXK1_9FIRM</name>
<dbReference type="OrthoDB" id="9790865at2"/>
<dbReference type="Proteomes" id="UP000184386">
    <property type="component" value="Unassembled WGS sequence"/>
</dbReference>